<keyword evidence="1" id="KW-0378">Hydrolase</keyword>
<dbReference type="InterPro" id="IPR023365">
    <property type="entry name" value="Sortase_dom-sf"/>
</dbReference>
<evidence type="ECO:0000313" key="4">
    <source>
        <dbReference type="Proteomes" id="UP000230729"/>
    </source>
</evidence>
<comment type="caution">
    <text evidence="3">The sequence shown here is derived from an EMBL/GenBank/DDBJ whole genome shotgun (WGS) entry which is preliminary data.</text>
</comment>
<dbReference type="EMBL" id="PCSD01000095">
    <property type="protein sequence ID" value="PIP33506.1"/>
    <property type="molecule type" value="Genomic_DNA"/>
</dbReference>
<evidence type="ECO:0008006" key="5">
    <source>
        <dbReference type="Google" id="ProtNLM"/>
    </source>
</evidence>
<protein>
    <recommendedName>
        <fullName evidence="5">Sortase</fullName>
    </recommendedName>
</protein>
<dbReference type="Proteomes" id="UP000230729">
    <property type="component" value="Unassembled WGS sequence"/>
</dbReference>
<keyword evidence="2" id="KW-1133">Transmembrane helix</keyword>
<proteinExistence type="predicted"/>
<name>A0A2G9ZK08_9BACT</name>
<accession>A0A2G9ZK08</accession>
<dbReference type="NCBIfam" id="TIGR01076">
    <property type="entry name" value="sortase_fam"/>
    <property type="match status" value="1"/>
</dbReference>
<keyword evidence="2" id="KW-0812">Transmembrane</keyword>
<evidence type="ECO:0000256" key="1">
    <source>
        <dbReference type="ARBA" id="ARBA00022801"/>
    </source>
</evidence>
<feature type="transmembrane region" description="Helical" evidence="2">
    <location>
        <begin position="18"/>
        <end position="42"/>
    </location>
</feature>
<dbReference type="GO" id="GO:0016787">
    <property type="term" value="F:hydrolase activity"/>
    <property type="evidence" value="ECO:0007669"/>
    <property type="project" value="UniProtKB-KW"/>
</dbReference>
<organism evidence="3 4">
    <name type="scientific">Candidatus Falkowbacteria bacterium CG23_combo_of_CG06-09_8_20_14_all_49_15</name>
    <dbReference type="NCBI Taxonomy" id="1974572"/>
    <lineage>
        <taxon>Bacteria</taxon>
        <taxon>Candidatus Falkowiibacteriota</taxon>
    </lineage>
</organism>
<gene>
    <name evidence="3" type="ORF">COX22_03970</name>
</gene>
<dbReference type="SUPFAM" id="SSF63817">
    <property type="entry name" value="Sortase"/>
    <property type="match status" value="1"/>
</dbReference>
<evidence type="ECO:0000256" key="2">
    <source>
        <dbReference type="SAM" id="Phobius"/>
    </source>
</evidence>
<sequence length="222" mass="25525">MREVFSVIRKKKKFFERLFVISVIFCIILASYLLFLPFYPLLKYQWLKFQPRVNVVNVQLESDQEAARKADRKEDNLSGRLPEADISVSADRLIIPKIGVNAPIIESDNEEYGLARGVWRVPDSSTPARGGNTVITGHRFKYLPPNNLTFYLLDKLSANDEFFLYWHGQTYAYRILETKIVPASDRSILKPSAQPIVTLFTCHPLYSTANRLVVIGRLKVEE</sequence>
<dbReference type="Pfam" id="PF04203">
    <property type="entry name" value="Sortase"/>
    <property type="match status" value="1"/>
</dbReference>
<dbReference type="AlphaFoldDB" id="A0A2G9ZK08"/>
<dbReference type="Gene3D" id="2.40.260.10">
    <property type="entry name" value="Sortase"/>
    <property type="match status" value="1"/>
</dbReference>
<dbReference type="CDD" id="cd05828">
    <property type="entry name" value="Sortase_D_1"/>
    <property type="match status" value="1"/>
</dbReference>
<evidence type="ECO:0000313" key="3">
    <source>
        <dbReference type="EMBL" id="PIP33506.1"/>
    </source>
</evidence>
<dbReference type="InterPro" id="IPR041999">
    <property type="entry name" value="Sortase_D_1"/>
</dbReference>
<reference evidence="3 4" key="1">
    <citation type="submission" date="2017-09" db="EMBL/GenBank/DDBJ databases">
        <title>Depth-based differentiation of microbial function through sediment-hosted aquifers and enrichment of novel symbionts in the deep terrestrial subsurface.</title>
        <authorList>
            <person name="Probst A.J."/>
            <person name="Ladd B."/>
            <person name="Jarett J.K."/>
            <person name="Geller-Mcgrath D.E."/>
            <person name="Sieber C.M."/>
            <person name="Emerson J.B."/>
            <person name="Anantharaman K."/>
            <person name="Thomas B.C."/>
            <person name="Malmstrom R."/>
            <person name="Stieglmeier M."/>
            <person name="Klingl A."/>
            <person name="Woyke T."/>
            <person name="Ryan C.M."/>
            <person name="Banfield J.F."/>
        </authorList>
    </citation>
    <scope>NUCLEOTIDE SEQUENCE [LARGE SCALE GENOMIC DNA]</scope>
    <source>
        <strain evidence="3">CG23_combo_of_CG06-09_8_20_14_all_49_15</strain>
    </source>
</reference>
<keyword evidence="2" id="KW-0472">Membrane</keyword>
<dbReference type="InterPro" id="IPR005754">
    <property type="entry name" value="Sortase"/>
</dbReference>